<evidence type="ECO:0000256" key="7">
    <source>
        <dbReference type="ARBA" id="ARBA00048037"/>
    </source>
</evidence>
<dbReference type="SUPFAM" id="SSF82649">
    <property type="entry name" value="SufE/NifU"/>
    <property type="match status" value="1"/>
</dbReference>
<accession>A0A644ZNW4</accession>
<dbReference type="InterPro" id="IPR019491">
    <property type="entry name" value="Lipoate_protein_ligase_C"/>
</dbReference>
<evidence type="ECO:0000256" key="1">
    <source>
        <dbReference type="ARBA" id="ARBA00005085"/>
    </source>
</evidence>
<dbReference type="Pfam" id="PF21948">
    <property type="entry name" value="LplA-B_cat"/>
    <property type="match status" value="1"/>
</dbReference>
<dbReference type="Pfam" id="PF10437">
    <property type="entry name" value="Lip_prot_lig_C"/>
    <property type="match status" value="1"/>
</dbReference>
<protein>
    <recommendedName>
        <fullName evidence="3">lipoate--protein ligase</fullName>
        <ecNumber evidence="3">6.3.1.20</ecNumber>
    </recommendedName>
</protein>
<comment type="caution">
    <text evidence="9">The sequence shown here is derived from an EMBL/GenBank/DDBJ whole genome shotgun (WGS) entry which is preliminary data.</text>
</comment>
<keyword evidence="6" id="KW-0067">ATP-binding</keyword>
<evidence type="ECO:0000256" key="5">
    <source>
        <dbReference type="ARBA" id="ARBA00022741"/>
    </source>
</evidence>
<reference evidence="9" key="1">
    <citation type="submission" date="2019-08" db="EMBL/GenBank/DDBJ databases">
        <authorList>
            <person name="Kucharzyk K."/>
            <person name="Murdoch R.W."/>
            <person name="Higgins S."/>
            <person name="Loffler F."/>
        </authorList>
    </citation>
    <scope>NUCLEOTIDE SEQUENCE</scope>
</reference>
<dbReference type="InterPro" id="IPR004143">
    <property type="entry name" value="BPL_LPL_catalytic"/>
</dbReference>
<feature type="domain" description="BPL/LPL catalytic" evidence="8">
    <location>
        <begin position="36"/>
        <end position="219"/>
    </location>
</feature>
<evidence type="ECO:0000256" key="6">
    <source>
        <dbReference type="ARBA" id="ARBA00022840"/>
    </source>
</evidence>
<dbReference type="PROSITE" id="PS51733">
    <property type="entry name" value="BPL_LPL_CATALYTIC"/>
    <property type="match status" value="1"/>
</dbReference>
<keyword evidence="5" id="KW-0547">Nucleotide-binding</keyword>
<dbReference type="NCBIfam" id="TIGR00545">
    <property type="entry name" value="lipoyltrans"/>
    <property type="match status" value="1"/>
</dbReference>
<dbReference type="PANTHER" id="PTHR12561:SF3">
    <property type="entry name" value="LIPOYLTRANSFERASE 1, MITOCHONDRIAL"/>
    <property type="match status" value="1"/>
</dbReference>
<evidence type="ECO:0000256" key="2">
    <source>
        <dbReference type="ARBA" id="ARBA00005124"/>
    </source>
</evidence>
<proteinExistence type="predicted"/>
<evidence type="ECO:0000256" key="4">
    <source>
        <dbReference type="ARBA" id="ARBA00022598"/>
    </source>
</evidence>
<dbReference type="EMBL" id="VSSQ01008627">
    <property type="protein sequence ID" value="MPM39404.1"/>
    <property type="molecule type" value="Genomic_DNA"/>
</dbReference>
<evidence type="ECO:0000259" key="8">
    <source>
        <dbReference type="PROSITE" id="PS51733"/>
    </source>
</evidence>
<dbReference type="UniPathway" id="UPA00537">
    <property type="reaction ID" value="UER00594"/>
</dbReference>
<evidence type="ECO:0000256" key="3">
    <source>
        <dbReference type="ARBA" id="ARBA00012367"/>
    </source>
</evidence>
<comment type="pathway">
    <text evidence="1">Protein modification; protein lipoylation via exogenous pathway; protein N(6)-(lipoyl)lysine from lipoate: step 2/2.</text>
</comment>
<dbReference type="AlphaFoldDB" id="A0A644ZNW4"/>
<comment type="pathway">
    <text evidence="2">Protein modification; protein lipoylation via exogenous pathway; protein N(6)-(lipoyl)lysine from lipoate: step 1/2.</text>
</comment>
<dbReference type="GO" id="GO:0017118">
    <property type="term" value="F:lipoyltransferase activity"/>
    <property type="evidence" value="ECO:0007669"/>
    <property type="project" value="TreeGrafter"/>
</dbReference>
<dbReference type="GO" id="GO:0005524">
    <property type="term" value="F:ATP binding"/>
    <property type="evidence" value="ECO:0007669"/>
    <property type="project" value="UniProtKB-KW"/>
</dbReference>
<dbReference type="GO" id="GO:0016979">
    <property type="term" value="F:lipoate-protein ligase activity"/>
    <property type="evidence" value="ECO:0007669"/>
    <property type="project" value="UniProtKB-EC"/>
</dbReference>
<dbReference type="GO" id="GO:0009249">
    <property type="term" value="P:protein lipoylation"/>
    <property type="evidence" value="ECO:0007669"/>
    <property type="project" value="InterPro"/>
</dbReference>
<dbReference type="InterPro" id="IPR045864">
    <property type="entry name" value="aa-tRNA-synth_II/BPL/LPL"/>
</dbReference>
<dbReference type="EC" id="6.3.1.20" evidence="3"/>
<comment type="catalytic activity">
    <reaction evidence="7">
        <text>L-lysyl-[lipoyl-carrier protein] + (R)-lipoate + ATP = N(6)-[(R)-lipoyl]-L-lysyl-[lipoyl-carrier protein] + AMP + diphosphate + H(+)</text>
        <dbReference type="Rhea" id="RHEA:49288"/>
        <dbReference type="Rhea" id="RHEA-COMP:10500"/>
        <dbReference type="Rhea" id="RHEA-COMP:10502"/>
        <dbReference type="ChEBI" id="CHEBI:15378"/>
        <dbReference type="ChEBI" id="CHEBI:29969"/>
        <dbReference type="ChEBI" id="CHEBI:30616"/>
        <dbReference type="ChEBI" id="CHEBI:33019"/>
        <dbReference type="ChEBI" id="CHEBI:83088"/>
        <dbReference type="ChEBI" id="CHEBI:83099"/>
        <dbReference type="ChEBI" id="CHEBI:456215"/>
        <dbReference type="EC" id="6.3.1.20"/>
    </reaction>
</comment>
<dbReference type="Gene3D" id="3.30.390.50">
    <property type="entry name" value="CO dehydrogenase flavoprotein, C-terminal domain"/>
    <property type="match status" value="1"/>
</dbReference>
<dbReference type="Gene3D" id="3.30.930.10">
    <property type="entry name" value="Bira Bifunctional Protein, Domain 2"/>
    <property type="match status" value="1"/>
</dbReference>
<sequence length="335" mass="38189">MAGEFTLHKKFKIYISESFDPKFNLSVEEWLMACNELNDIVFFLWQNANTIVIGRNQNPYKECDVKKLKEDDVHLVRRLSGGGAVYHDHGNLNFTFIASDESYDVESNMEIILNGVSRFGVHGCFNGRNDLLVQGRKFSGNAFISDNGMNCHHGTLLVDADLYKLSKYLTVSPLKLKSKGIDSVASRVINLKEFSSQITVDSLKDALIISFNEFYKAEAQIILLNEKAIDVTAYMGKYGSWEWNYTESPDFAITAEDKFNWGIFEINLEVSDGVIKDCKVFTDAIVPEAFKSLEKLFQNKEFKRRNMLEAIENCIINEQIKNDLCCLVKDKILTN</sequence>
<name>A0A644ZNW4_9ZZZZ</name>
<keyword evidence="4 9" id="KW-0436">Ligase</keyword>
<dbReference type="CDD" id="cd16443">
    <property type="entry name" value="LplA"/>
    <property type="match status" value="1"/>
</dbReference>
<dbReference type="GO" id="GO:0005737">
    <property type="term" value="C:cytoplasm"/>
    <property type="evidence" value="ECO:0007669"/>
    <property type="project" value="TreeGrafter"/>
</dbReference>
<dbReference type="PANTHER" id="PTHR12561">
    <property type="entry name" value="LIPOATE-PROTEIN LIGASE"/>
    <property type="match status" value="1"/>
</dbReference>
<dbReference type="InterPro" id="IPR004562">
    <property type="entry name" value="LipoylTrfase_LipoateP_Ligase"/>
</dbReference>
<evidence type="ECO:0000313" key="9">
    <source>
        <dbReference type="EMBL" id="MPM39404.1"/>
    </source>
</evidence>
<dbReference type="SUPFAM" id="SSF55681">
    <property type="entry name" value="Class II aaRS and biotin synthetases"/>
    <property type="match status" value="1"/>
</dbReference>
<organism evidence="9">
    <name type="scientific">bioreactor metagenome</name>
    <dbReference type="NCBI Taxonomy" id="1076179"/>
    <lineage>
        <taxon>unclassified sequences</taxon>
        <taxon>metagenomes</taxon>
        <taxon>ecological metagenomes</taxon>
    </lineage>
</organism>
<gene>
    <name evidence="9" type="primary">lplA_6</name>
    <name evidence="9" type="ORF">SDC9_86037</name>
</gene>